<gene>
    <name evidence="10" type="ORF">DZF91_23290</name>
</gene>
<evidence type="ECO:0000313" key="11">
    <source>
        <dbReference type="Proteomes" id="UP000261811"/>
    </source>
</evidence>
<dbReference type="AlphaFoldDB" id="A0A372JGZ0"/>
<evidence type="ECO:0000259" key="9">
    <source>
        <dbReference type="Pfam" id="PF04039"/>
    </source>
</evidence>
<accession>A0A372JGZ0</accession>
<evidence type="ECO:0000256" key="6">
    <source>
        <dbReference type="ARBA" id="ARBA00023136"/>
    </source>
</evidence>
<keyword evidence="11" id="KW-1185">Reference proteome</keyword>
<feature type="domain" description="Na+/H+ antiporter MnhB subunit-related protein" evidence="9">
    <location>
        <begin position="23"/>
        <end position="140"/>
    </location>
</feature>
<keyword evidence="3" id="KW-1003">Cell membrane</keyword>
<dbReference type="PANTHER" id="PTHR33932:SF4">
    <property type="entry name" value="NA(+)_H(+) ANTIPORTER SUBUNIT B"/>
    <property type="match status" value="1"/>
</dbReference>
<keyword evidence="6 8" id="KW-0472">Membrane</keyword>
<evidence type="ECO:0000256" key="3">
    <source>
        <dbReference type="ARBA" id="ARBA00022475"/>
    </source>
</evidence>
<evidence type="ECO:0000256" key="2">
    <source>
        <dbReference type="ARBA" id="ARBA00009425"/>
    </source>
</evidence>
<keyword evidence="4 8" id="KW-0812">Transmembrane</keyword>
<evidence type="ECO:0000256" key="4">
    <source>
        <dbReference type="ARBA" id="ARBA00022692"/>
    </source>
</evidence>
<sequence length="181" mass="18271">GGERAARRAERAERDAGTPMTVVVRTGVRVVAPLLFAAGCYLVAWGYAPGGGFPAGAVLAGIVLMVYAAYGTRPFGSPPLETAELAGALAIILILVLGLAVKGTVGADWIPHAEQETPASGGIVQPFSVAEFVEVGTGILLAVQALLTARHDWTPDEPSDKEPSGAGPSGAGPSGGKGERS</sequence>
<evidence type="ECO:0000256" key="5">
    <source>
        <dbReference type="ARBA" id="ARBA00022989"/>
    </source>
</evidence>
<proteinExistence type="inferred from homology"/>
<comment type="similarity">
    <text evidence="2">Belongs to the CPA3 antiporters (TC 2.A.63) subunit B family.</text>
</comment>
<dbReference type="Proteomes" id="UP000261811">
    <property type="component" value="Unassembled WGS sequence"/>
</dbReference>
<organism evidence="10 11">
    <name type="scientific">Actinomadura logoneensis</name>
    <dbReference type="NCBI Taxonomy" id="2293572"/>
    <lineage>
        <taxon>Bacteria</taxon>
        <taxon>Bacillati</taxon>
        <taxon>Actinomycetota</taxon>
        <taxon>Actinomycetes</taxon>
        <taxon>Streptosporangiales</taxon>
        <taxon>Thermomonosporaceae</taxon>
        <taxon>Actinomadura</taxon>
    </lineage>
</organism>
<comment type="subcellular location">
    <subcellularLocation>
        <location evidence="1">Cell membrane</location>
        <topology evidence="1">Multi-pass membrane protein</topology>
    </subcellularLocation>
</comment>
<feature type="transmembrane region" description="Helical" evidence="8">
    <location>
        <begin position="53"/>
        <end position="70"/>
    </location>
</feature>
<dbReference type="RefSeq" id="WP_199486825.1">
    <property type="nucleotide sequence ID" value="NZ_QURH01000457.1"/>
</dbReference>
<feature type="non-terminal residue" evidence="10">
    <location>
        <position position="1"/>
    </location>
</feature>
<feature type="compositionally biased region" description="Basic and acidic residues" evidence="7">
    <location>
        <begin position="152"/>
        <end position="163"/>
    </location>
</feature>
<name>A0A372JGZ0_9ACTN</name>
<reference evidence="10 11" key="1">
    <citation type="submission" date="2018-08" db="EMBL/GenBank/DDBJ databases">
        <title>Actinomadura jelena sp. nov., a novel Actinomycete isolated from soil in Chad.</title>
        <authorList>
            <person name="Shi L."/>
        </authorList>
    </citation>
    <scope>NUCLEOTIDE SEQUENCE [LARGE SCALE GENOMIC DNA]</scope>
    <source>
        <strain evidence="10 11">NEAU-G17</strain>
    </source>
</reference>
<dbReference type="PANTHER" id="PTHR33932">
    <property type="entry name" value="NA(+)/H(+) ANTIPORTER SUBUNIT B"/>
    <property type="match status" value="1"/>
</dbReference>
<evidence type="ECO:0000256" key="7">
    <source>
        <dbReference type="SAM" id="MobiDB-lite"/>
    </source>
</evidence>
<evidence type="ECO:0000256" key="1">
    <source>
        <dbReference type="ARBA" id="ARBA00004651"/>
    </source>
</evidence>
<dbReference type="Pfam" id="PF04039">
    <property type="entry name" value="MnhB"/>
    <property type="match status" value="1"/>
</dbReference>
<dbReference type="EMBL" id="QURH01000457">
    <property type="protein sequence ID" value="RFU39273.1"/>
    <property type="molecule type" value="Genomic_DNA"/>
</dbReference>
<protein>
    <submittedName>
        <fullName evidence="10">Sodium:proton antiporter</fullName>
    </submittedName>
</protein>
<dbReference type="InterPro" id="IPR007182">
    <property type="entry name" value="MnhB"/>
</dbReference>
<evidence type="ECO:0000256" key="8">
    <source>
        <dbReference type="SAM" id="Phobius"/>
    </source>
</evidence>
<evidence type="ECO:0000313" key="10">
    <source>
        <dbReference type="EMBL" id="RFU39273.1"/>
    </source>
</evidence>
<dbReference type="GO" id="GO:0005886">
    <property type="term" value="C:plasma membrane"/>
    <property type="evidence" value="ECO:0007669"/>
    <property type="project" value="UniProtKB-SubCell"/>
</dbReference>
<feature type="compositionally biased region" description="Gly residues" evidence="7">
    <location>
        <begin position="167"/>
        <end position="181"/>
    </location>
</feature>
<feature type="region of interest" description="Disordered" evidence="7">
    <location>
        <begin position="152"/>
        <end position="181"/>
    </location>
</feature>
<feature type="transmembrane region" description="Helical" evidence="8">
    <location>
        <begin position="82"/>
        <end position="101"/>
    </location>
</feature>
<dbReference type="InterPro" id="IPR050622">
    <property type="entry name" value="CPA3_antiporter_subunitB"/>
</dbReference>
<comment type="caution">
    <text evidence="10">The sequence shown here is derived from an EMBL/GenBank/DDBJ whole genome shotgun (WGS) entry which is preliminary data.</text>
</comment>
<feature type="transmembrane region" description="Helical" evidence="8">
    <location>
        <begin position="30"/>
        <end position="47"/>
    </location>
</feature>
<keyword evidence="5 8" id="KW-1133">Transmembrane helix</keyword>